<dbReference type="InterPro" id="IPR042086">
    <property type="entry name" value="MeTrfase_capping"/>
</dbReference>
<organism evidence="5 6">
    <name type="scientific">Cucumis melo var. makuwa</name>
    <name type="common">Oriental melon</name>
    <dbReference type="NCBI Taxonomy" id="1194695"/>
    <lineage>
        <taxon>Eukaryota</taxon>
        <taxon>Viridiplantae</taxon>
        <taxon>Streptophyta</taxon>
        <taxon>Embryophyta</taxon>
        <taxon>Tracheophyta</taxon>
        <taxon>Spermatophyta</taxon>
        <taxon>Magnoliopsida</taxon>
        <taxon>eudicotyledons</taxon>
        <taxon>Gunneridae</taxon>
        <taxon>Pentapetalae</taxon>
        <taxon>rosids</taxon>
        <taxon>fabids</taxon>
        <taxon>Cucurbitales</taxon>
        <taxon>Cucurbitaceae</taxon>
        <taxon>Benincaseae</taxon>
        <taxon>Cucumis</taxon>
    </lineage>
</organism>
<sequence>MEEVIEMLPMNGGVGDTSYANNSFFQQKIMSMSWPMTKEAITKLYCTKFPRKLAIADLGCSSGPNTLTIVSNLIKQVETTRHQLHKGSVEYQIFLNDLHANDFNSIFTSLPNFHQNLDSQMANIGGVGPCFFVGVPGSFYGRLFPSESLHFVHSSYSLHWLSQVPEGVESNKGNIFIFDTSPKEVQEAYHNQFQKDFSTFLKCRAEELVIGGRMVITSSARTCKDRLDKECCYAWLFLNLALHDLVAQQKATSIAWPVIKKAIEGLCSENNNPMTTLTIADLGCSSGPNTLTIVSNLIKQFQLHNNKPIQYQIFFNDLPSNDFNSIFISLQNFLEDLKNQIGADFGTCFFNGVPGSFYGRLFPNKSLHFVHSCYSLQWLSQVPREMEIINKGSIFIDNKSPKNVIEGYYKQFQKDFSLFLKCREEEVVSGGRMVVTLVGRTDEYPSNQDYCYAFTLLNLALNGMVAEGIVEEEKVDRFNIPNFMPSPKEIKDEVLKEGSFIINELKVSSIDWNFYNTELEGTKHTSFVGNSYNNIAKCIRSVTEPLMIPHFGEAIVEELFYRYNKIVKDEMSKKRIEFTNLTISLTRI</sequence>
<evidence type="ECO:0000256" key="1">
    <source>
        <dbReference type="ARBA" id="ARBA00022603"/>
    </source>
</evidence>
<dbReference type="GO" id="GO:0046872">
    <property type="term" value="F:metal ion binding"/>
    <property type="evidence" value="ECO:0007669"/>
    <property type="project" value="UniProtKB-KW"/>
</dbReference>
<dbReference type="InterPro" id="IPR005299">
    <property type="entry name" value="MeTrfase_7"/>
</dbReference>
<protein>
    <submittedName>
        <fullName evidence="5">Salicylate carboxymethyltransferase-like</fullName>
    </submittedName>
</protein>
<evidence type="ECO:0000313" key="5">
    <source>
        <dbReference type="EMBL" id="KAA0036207.1"/>
    </source>
</evidence>
<dbReference type="OrthoDB" id="1523883at2759"/>
<reference evidence="5 6" key="1">
    <citation type="submission" date="2019-08" db="EMBL/GenBank/DDBJ databases">
        <title>Draft genome sequences of two oriental melons (Cucumis melo L. var makuwa).</title>
        <authorList>
            <person name="Kwon S.-Y."/>
        </authorList>
    </citation>
    <scope>NUCLEOTIDE SEQUENCE [LARGE SCALE GENOMIC DNA]</scope>
    <source>
        <strain evidence="6">cv. SW 3</strain>
        <tissue evidence="5">Leaf</tissue>
    </source>
</reference>
<keyword evidence="3" id="KW-0479">Metal-binding</keyword>
<evidence type="ECO:0000256" key="4">
    <source>
        <dbReference type="ARBA" id="ARBA00022842"/>
    </source>
</evidence>
<dbReference type="Gene3D" id="1.10.1200.270">
    <property type="entry name" value="Methyltransferase, alpha-helical capping domain"/>
    <property type="match status" value="1"/>
</dbReference>
<keyword evidence="1" id="KW-0489">Methyltransferase</keyword>
<dbReference type="GO" id="GO:0032259">
    <property type="term" value="P:methylation"/>
    <property type="evidence" value="ECO:0007669"/>
    <property type="project" value="UniProtKB-KW"/>
</dbReference>
<accession>A0A5A7T3N8</accession>
<comment type="caution">
    <text evidence="5">The sequence shown here is derived from an EMBL/GenBank/DDBJ whole genome shotgun (WGS) entry which is preliminary data.</text>
</comment>
<dbReference type="EMBL" id="SSTE01019703">
    <property type="protein sequence ID" value="KAA0036207.1"/>
    <property type="molecule type" value="Genomic_DNA"/>
</dbReference>
<dbReference type="Gene3D" id="3.40.50.150">
    <property type="entry name" value="Vaccinia Virus protein VP39"/>
    <property type="match status" value="2"/>
</dbReference>
<name>A0A5A7T3N8_CUCMM</name>
<dbReference type="Proteomes" id="UP000321393">
    <property type="component" value="Unassembled WGS sequence"/>
</dbReference>
<evidence type="ECO:0000256" key="3">
    <source>
        <dbReference type="ARBA" id="ARBA00022723"/>
    </source>
</evidence>
<evidence type="ECO:0000313" key="6">
    <source>
        <dbReference type="Proteomes" id="UP000321393"/>
    </source>
</evidence>
<evidence type="ECO:0000256" key="2">
    <source>
        <dbReference type="ARBA" id="ARBA00022679"/>
    </source>
</evidence>
<dbReference type="GO" id="GO:0008168">
    <property type="term" value="F:methyltransferase activity"/>
    <property type="evidence" value="ECO:0007669"/>
    <property type="project" value="UniProtKB-KW"/>
</dbReference>
<keyword evidence="2" id="KW-0808">Transferase</keyword>
<keyword evidence="4" id="KW-0460">Magnesium</keyword>
<proteinExistence type="predicted"/>
<dbReference type="SUPFAM" id="SSF53335">
    <property type="entry name" value="S-adenosyl-L-methionine-dependent methyltransferases"/>
    <property type="match status" value="2"/>
</dbReference>
<dbReference type="Pfam" id="PF03492">
    <property type="entry name" value="Methyltransf_7"/>
    <property type="match status" value="2"/>
</dbReference>
<dbReference type="InterPro" id="IPR029063">
    <property type="entry name" value="SAM-dependent_MTases_sf"/>
</dbReference>
<dbReference type="AlphaFoldDB" id="A0A5A7T3N8"/>
<gene>
    <name evidence="5" type="ORF">E6C27_scaffold18G00030</name>
</gene>
<dbReference type="PANTHER" id="PTHR31009">
    <property type="entry name" value="S-ADENOSYL-L-METHIONINE:CARBOXYL METHYLTRANSFERASE FAMILY PROTEIN"/>
    <property type="match status" value="1"/>
</dbReference>